<gene>
    <name evidence="8" type="ORF">DCMF_10415</name>
</gene>
<feature type="domain" description="4Fe-4S ferredoxin-type" evidence="7">
    <location>
        <begin position="312"/>
        <end position="340"/>
    </location>
</feature>
<dbReference type="PROSITE" id="PS51379">
    <property type="entry name" value="4FE4S_FER_2"/>
    <property type="match status" value="2"/>
</dbReference>
<dbReference type="PANTHER" id="PTHR24960">
    <property type="entry name" value="PHOTOSYSTEM I IRON-SULFUR CENTER-RELATED"/>
    <property type="match status" value="1"/>
</dbReference>
<evidence type="ECO:0000313" key="8">
    <source>
        <dbReference type="EMBL" id="ATW25128.1"/>
    </source>
</evidence>
<evidence type="ECO:0000259" key="7">
    <source>
        <dbReference type="PROSITE" id="PS51379"/>
    </source>
</evidence>
<protein>
    <recommendedName>
        <fullName evidence="2">Ferredoxin</fullName>
    </recommendedName>
</protein>
<evidence type="ECO:0000256" key="5">
    <source>
        <dbReference type="ARBA" id="ARBA00023004"/>
    </source>
</evidence>
<comment type="function">
    <text evidence="1">Ferredoxins are iron-sulfur proteins that transfer electrons in a wide variety of metabolic reactions.</text>
</comment>
<keyword evidence="4" id="KW-0479">Metal-binding</keyword>
<keyword evidence="9" id="KW-1185">Reference proteome</keyword>
<dbReference type="InterPro" id="IPR017900">
    <property type="entry name" value="4Fe4S_Fe_S_CS"/>
</dbReference>
<dbReference type="PROSITE" id="PS00198">
    <property type="entry name" value="4FE4S_FER_1"/>
    <property type="match status" value="1"/>
</dbReference>
<name>A0A3G1KRP8_FORW1</name>
<evidence type="ECO:0000256" key="6">
    <source>
        <dbReference type="ARBA" id="ARBA00023014"/>
    </source>
</evidence>
<dbReference type="GO" id="GO:0046872">
    <property type="term" value="F:metal ion binding"/>
    <property type="evidence" value="ECO:0007669"/>
    <property type="project" value="UniProtKB-KW"/>
</dbReference>
<dbReference type="GO" id="GO:0051539">
    <property type="term" value="F:4 iron, 4 sulfur cluster binding"/>
    <property type="evidence" value="ECO:0007669"/>
    <property type="project" value="UniProtKB-KW"/>
</dbReference>
<keyword evidence="6" id="KW-0411">Iron-sulfur</keyword>
<dbReference type="RefSeq" id="WP_148134377.1">
    <property type="nucleotide sequence ID" value="NZ_CP017634.1"/>
</dbReference>
<evidence type="ECO:0000256" key="3">
    <source>
        <dbReference type="ARBA" id="ARBA00022485"/>
    </source>
</evidence>
<dbReference type="PANTHER" id="PTHR24960:SF76">
    <property type="entry name" value="4FE-4S FERREDOXIN-TYPE DOMAIN-CONTAINING PROTEIN"/>
    <property type="match status" value="1"/>
</dbReference>
<reference evidence="8 9" key="1">
    <citation type="submission" date="2016-10" db="EMBL/GenBank/DDBJ databases">
        <title>Complete Genome Sequence of Peptococcaceae strain DCMF.</title>
        <authorList>
            <person name="Edwards R.J."/>
            <person name="Holland S.I."/>
            <person name="Deshpande N.P."/>
            <person name="Wong Y.K."/>
            <person name="Ertan H."/>
            <person name="Manefield M."/>
            <person name="Russell T.L."/>
            <person name="Lee M.J."/>
        </authorList>
    </citation>
    <scope>NUCLEOTIDE SEQUENCE [LARGE SCALE GENOMIC DNA]</scope>
    <source>
        <strain evidence="8 9">DCMF</strain>
    </source>
</reference>
<dbReference type="Pfam" id="PF04015">
    <property type="entry name" value="DUF362"/>
    <property type="match status" value="1"/>
</dbReference>
<accession>A0A3G1KRP8</accession>
<dbReference type="EMBL" id="CP017634">
    <property type="protein sequence ID" value="ATW25128.1"/>
    <property type="molecule type" value="Genomic_DNA"/>
</dbReference>
<evidence type="ECO:0000256" key="2">
    <source>
        <dbReference type="ARBA" id="ARBA00013529"/>
    </source>
</evidence>
<evidence type="ECO:0000256" key="1">
    <source>
        <dbReference type="ARBA" id="ARBA00003532"/>
    </source>
</evidence>
<dbReference type="Gene3D" id="3.30.70.20">
    <property type="match status" value="1"/>
</dbReference>
<dbReference type="Proteomes" id="UP000323521">
    <property type="component" value="Chromosome"/>
</dbReference>
<sequence>METVFLGRCDSYRQEEVDHAVHRMFLAFGGGSHLFRPGETIFLKVNLLMKKKPEAAVTTHPAVVEAVAKELMQAGCRVVIGDSPGGPFTPLWLKGIYKSTGMEEVAAKTGCALNYDVETITVPVEDGSLVKSLTLSRAMWSADGLISLGKLKTHGMTVFTGAVKNLFGVIPGLMKAEYHLKMPGQEEFCQLLVDICQKIKPRFSLIDGIMGMEGEGPSSGTPRPVKALVGSVSPYGADWVGAKLIGLNMDRVPTLVVAQKRGLTDGQVNIVGDALDHLKILDFKIPSTRNIHFYRGKFPKWMERYLDNWLTPRPLFQHDLCSGCEVCKNSCPPSVITMEKGRPKADLDKCIRCFCCQELCPAHAVRIKRSWLFTKIFN</sequence>
<dbReference type="AlphaFoldDB" id="A0A3G1KRP8"/>
<dbReference type="InterPro" id="IPR050157">
    <property type="entry name" value="PSI_iron-sulfur_center"/>
</dbReference>
<dbReference type="Pfam" id="PF13237">
    <property type="entry name" value="Fer4_10"/>
    <property type="match status" value="1"/>
</dbReference>
<keyword evidence="5" id="KW-0408">Iron</keyword>
<keyword evidence="3" id="KW-0004">4Fe-4S</keyword>
<dbReference type="InterPro" id="IPR017896">
    <property type="entry name" value="4Fe4S_Fe-S-bd"/>
</dbReference>
<organism evidence="8 9">
    <name type="scientific">Formimonas warabiya</name>
    <dbReference type="NCBI Taxonomy" id="1761012"/>
    <lineage>
        <taxon>Bacteria</taxon>
        <taxon>Bacillati</taxon>
        <taxon>Bacillota</taxon>
        <taxon>Clostridia</taxon>
        <taxon>Eubacteriales</taxon>
        <taxon>Peptococcaceae</taxon>
        <taxon>Candidatus Formimonas</taxon>
    </lineage>
</organism>
<feature type="domain" description="4Fe-4S ferredoxin-type" evidence="7">
    <location>
        <begin position="341"/>
        <end position="370"/>
    </location>
</feature>
<evidence type="ECO:0000313" key="9">
    <source>
        <dbReference type="Proteomes" id="UP000323521"/>
    </source>
</evidence>
<dbReference type="KEGG" id="fwa:DCMF_10415"/>
<dbReference type="InterPro" id="IPR007160">
    <property type="entry name" value="DUF362"/>
</dbReference>
<dbReference type="OrthoDB" id="9807879at2"/>
<dbReference type="SUPFAM" id="SSF54862">
    <property type="entry name" value="4Fe-4S ferredoxins"/>
    <property type="match status" value="1"/>
</dbReference>
<evidence type="ECO:0000256" key="4">
    <source>
        <dbReference type="ARBA" id="ARBA00022723"/>
    </source>
</evidence>
<proteinExistence type="predicted"/>